<reference evidence="1" key="1">
    <citation type="submission" date="2021-03" db="EMBL/GenBank/DDBJ databases">
        <title>Acanthopleuribacteraceae sp. M133.</title>
        <authorList>
            <person name="Wang G."/>
        </authorList>
    </citation>
    <scope>NUCLEOTIDE SEQUENCE</scope>
    <source>
        <strain evidence="1">M133</strain>
    </source>
</reference>
<dbReference type="RefSeq" id="WP_237378989.1">
    <property type="nucleotide sequence ID" value="NZ_CP071793.1"/>
</dbReference>
<name>A0A8A4TJH4_SULCO</name>
<evidence type="ECO:0008006" key="3">
    <source>
        <dbReference type="Google" id="ProtNLM"/>
    </source>
</evidence>
<keyword evidence="2" id="KW-1185">Reference proteome</keyword>
<gene>
    <name evidence="1" type="ORF">J3U87_27530</name>
</gene>
<dbReference type="EMBL" id="CP071793">
    <property type="protein sequence ID" value="QTD49354.1"/>
    <property type="molecule type" value="Genomic_DNA"/>
</dbReference>
<proteinExistence type="predicted"/>
<sequence>MIDVDTFNRQLYEEHLEEASFLYEQRVHGLDDLELTWLDLAAYESRRDAHLAGLICGGPHALAICREAGLAGDPGELFCAVYVHCRQADIMPLLEFLHEFEPSDPEHIRALVEALVLACPQVWYKDLLYFAKDQVPIYRPVVLRLLAWYRNRLALTLLDEYATSADGLGSAFPWACGRINARHQVSELRRILEAEDKNTDLRETALALLRLGDTELAPFLAKRARKPWTRLALGLCGGPGHCNKLMNATPTSSSTLLGLGLLGDVSGIPPLLGYLRRTEVAPIAARALELITGATLFERAWVPEEPDEDVLSPAELEAWRDGKPVLNPNGNPAGEYVDRISQDINTWLAWWRKNEEAFERGKRYRRGKLITPKLLLDGMADPHTPNMLRDLAHHELLIRYGCDVPFELEMPVAQQQRAIEQIAEWVAHNDDRFKPGAWYSHGFLV</sequence>
<evidence type="ECO:0000313" key="2">
    <source>
        <dbReference type="Proteomes" id="UP000663929"/>
    </source>
</evidence>
<dbReference type="KEGG" id="scor:J3U87_27530"/>
<protein>
    <recommendedName>
        <fullName evidence="3">TIGR02270 family protein</fullName>
    </recommendedName>
</protein>
<organism evidence="1 2">
    <name type="scientific">Sulfidibacter corallicola</name>
    <dbReference type="NCBI Taxonomy" id="2818388"/>
    <lineage>
        <taxon>Bacteria</taxon>
        <taxon>Pseudomonadati</taxon>
        <taxon>Acidobacteriota</taxon>
        <taxon>Holophagae</taxon>
        <taxon>Acanthopleuribacterales</taxon>
        <taxon>Acanthopleuribacteraceae</taxon>
        <taxon>Sulfidibacter</taxon>
    </lineage>
</organism>
<evidence type="ECO:0000313" key="1">
    <source>
        <dbReference type="EMBL" id="QTD49354.1"/>
    </source>
</evidence>
<accession>A0A8A4TJH4</accession>
<dbReference type="Proteomes" id="UP000663929">
    <property type="component" value="Chromosome"/>
</dbReference>
<dbReference type="AlphaFoldDB" id="A0A8A4TJH4"/>